<dbReference type="NCBIfam" id="TIGR01297">
    <property type="entry name" value="CDF"/>
    <property type="match status" value="1"/>
</dbReference>
<dbReference type="PANTHER" id="PTHR43840:SF50">
    <property type="entry name" value="MANGANESE EFFLUX SYSTEM PROTEIN MNES"/>
    <property type="match status" value="1"/>
</dbReference>
<dbReference type="InterPro" id="IPR027469">
    <property type="entry name" value="Cation_efflux_TMD_sf"/>
</dbReference>
<evidence type="ECO:0000256" key="1">
    <source>
        <dbReference type="ARBA" id="ARBA00004141"/>
    </source>
</evidence>
<dbReference type="InterPro" id="IPR002524">
    <property type="entry name" value="Cation_efflux"/>
</dbReference>
<feature type="domain" description="Cation efflux protein cytoplasmic" evidence="9">
    <location>
        <begin position="210"/>
        <end position="280"/>
    </location>
</feature>
<dbReference type="GO" id="GO:0008324">
    <property type="term" value="F:monoatomic cation transmembrane transporter activity"/>
    <property type="evidence" value="ECO:0007669"/>
    <property type="project" value="InterPro"/>
</dbReference>
<comment type="similarity">
    <text evidence="2">Belongs to the cation diffusion facilitator (CDF) transporter (TC 2.A.4) family.</text>
</comment>
<dbReference type="AlphaFoldDB" id="A0A369P0X6"/>
<dbReference type="PANTHER" id="PTHR43840">
    <property type="entry name" value="MITOCHONDRIAL METAL TRANSPORTER 1-RELATED"/>
    <property type="match status" value="1"/>
</dbReference>
<accession>A0A369P0X6</accession>
<name>A0A369P0X6_9ACTN</name>
<keyword evidence="3" id="KW-0813">Transport</keyword>
<protein>
    <submittedName>
        <fullName evidence="10">Cation transporter</fullName>
    </submittedName>
</protein>
<dbReference type="EMBL" id="PPUT01000007">
    <property type="protein sequence ID" value="RDC45744.1"/>
    <property type="molecule type" value="Genomic_DNA"/>
</dbReference>
<dbReference type="GO" id="GO:0016020">
    <property type="term" value="C:membrane"/>
    <property type="evidence" value="ECO:0007669"/>
    <property type="project" value="UniProtKB-SubCell"/>
</dbReference>
<evidence type="ECO:0000256" key="2">
    <source>
        <dbReference type="ARBA" id="ARBA00008114"/>
    </source>
</evidence>
<evidence type="ECO:0000256" key="6">
    <source>
        <dbReference type="ARBA" id="ARBA00023136"/>
    </source>
</evidence>
<feature type="transmembrane region" description="Helical" evidence="7">
    <location>
        <begin position="74"/>
        <end position="94"/>
    </location>
</feature>
<dbReference type="SUPFAM" id="SSF161111">
    <property type="entry name" value="Cation efflux protein transmembrane domain-like"/>
    <property type="match status" value="1"/>
</dbReference>
<evidence type="ECO:0000313" key="11">
    <source>
        <dbReference type="Proteomes" id="UP000253805"/>
    </source>
</evidence>
<evidence type="ECO:0000256" key="3">
    <source>
        <dbReference type="ARBA" id="ARBA00022448"/>
    </source>
</evidence>
<keyword evidence="6 7" id="KW-0472">Membrane</keyword>
<dbReference type="SUPFAM" id="SSF160240">
    <property type="entry name" value="Cation efflux protein cytoplasmic domain-like"/>
    <property type="match status" value="1"/>
</dbReference>
<evidence type="ECO:0000259" key="9">
    <source>
        <dbReference type="Pfam" id="PF16916"/>
    </source>
</evidence>
<dbReference type="InterPro" id="IPR058533">
    <property type="entry name" value="Cation_efflux_TM"/>
</dbReference>
<dbReference type="Pfam" id="PF01545">
    <property type="entry name" value="Cation_efflux"/>
    <property type="match status" value="1"/>
</dbReference>
<dbReference type="InterPro" id="IPR036837">
    <property type="entry name" value="Cation_efflux_CTD_sf"/>
</dbReference>
<evidence type="ECO:0000256" key="5">
    <source>
        <dbReference type="ARBA" id="ARBA00022989"/>
    </source>
</evidence>
<dbReference type="FunFam" id="1.20.1510.10:FF:000006">
    <property type="entry name" value="Divalent cation efflux transporter"/>
    <property type="match status" value="1"/>
</dbReference>
<comment type="subcellular location">
    <subcellularLocation>
        <location evidence="1">Membrane</location>
        <topology evidence="1">Multi-pass membrane protein</topology>
    </subcellularLocation>
</comment>
<feature type="transmembrane region" description="Helical" evidence="7">
    <location>
        <begin position="114"/>
        <end position="133"/>
    </location>
</feature>
<evidence type="ECO:0000259" key="8">
    <source>
        <dbReference type="Pfam" id="PF01545"/>
    </source>
</evidence>
<evidence type="ECO:0000313" key="10">
    <source>
        <dbReference type="EMBL" id="RDC45744.1"/>
    </source>
</evidence>
<dbReference type="Pfam" id="PF16916">
    <property type="entry name" value="ZT_dimer"/>
    <property type="match status" value="1"/>
</dbReference>
<feature type="domain" description="Cation efflux protein transmembrane" evidence="8">
    <location>
        <begin position="12"/>
        <end position="203"/>
    </location>
</feature>
<comment type="caution">
    <text evidence="10">The sequence shown here is derived from an EMBL/GenBank/DDBJ whole genome shotgun (WGS) entry which is preliminary data.</text>
</comment>
<proteinExistence type="inferred from homology"/>
<reference evidence="10 11" key="1">
    <citation type="journal article" date="2018" name="Elife">
        <title>Discovery and characterization of a prevalent human gut bacterial enzyme sufficient for the inactivation of a family of plant toxins.</title>
        <authorList>
            <person name="Koppel N."/>
            <person name="Bisanz J.E."/>
            <person name="Pandelia M.E."/>
            <person name="Turnbaugh P.J."/>
            <person name="Balskus E.P."/>
        </authorList>
    </citation>
    <scope>NUCLEOTIDE SEQUENCE [LARGE SCALE GENOMIC DNA]</scope>
    <source>
        <strain evidence="10 11">OB21 GAM 11</strain>
    </source>
</reference>
<dbReference type="InterPro" id="IPR027470">
    <property type="entry name" value="Cation_efflux_CTD"/>
</dbReference>
<dbReference type="RefSeq" id="WP_114548679.1">
    <property type="nucleotide sequence ID" value="NZ_PPUT01000007.1"/>
</dbReference>
<keyword evidence="4 7" id="KW-0812">Transmembrane</keyword>
<feature type="transmembrane region" description="Helical" evidence="7">
    <location>
        <begin position="45"/>
        <end position="62"/>
    </location>
</feature>
<dbReference type="InterPro" id="IPR050291">
    <property type="entry name" value="CDF_Transporter"/>
</dbReference>
<organism evidence="10 11">
    <name type="scientific">Adlercreutzia equolifaciens subsp. celatus</name>
    <dbReference type="NCBI Taxonomy" id="394340"/>
    <lineage>
        <taxon>Bacteria</taxon>
        <taxon>Bacillati</taxon>
        <taxon>Actinomycetota</taxon>
        <taxon>Coriobacteriia</taxon>
        <taxon>Eggerthellales</taxon>
        <taxon>Eggerthellaceae</taxon>
        <taxon>Adlercreutzia</taxon>
    </lineage>
</organism>
<dbReference type="Proteomes" id="UP000253805">
    <property type="component" value="Unassembled WGS sequence"/>
</dbReference>
<gene>
    <name evidence="10" type="ORF">C1850_04030</name>
</gene>
<evidence type="ECO:0000256" key="7">
    <source>
        <dbReference type="SAM" id="Phobius"/>
    </source>
</evidence>
<keyword evidence="5 7" id="KW-1133">Transmembrane helix</keyword>
<evidence type="ECO:0000256" key="4">
    <source>
        <dbReference type="ARBA" id="ARBA00022692"/>
    </source>
</evidence>
<feature type="transmembrane region" description="Helical" evidence="7">
    <location>
        <begin position="12"/>
        <end position="39"/>
    </location>
</feature>
<sequence length="369" mass="39782">MNREREIVKASVYGIIGNVLLVAFKMAVGFMSHSIAIILDGVNNATDALSSIVTIVGTKLAGRRPDRHHPFGYGRVEYLTSVVIAIIILVAGFISLRESIDKIIHPGTPSYSTITIIVIVVAILAKIAIGIMFKRFGDKTNSEALIASGIDSNYDAVLSAGTLVVAAAQNFWGLNIDGAVGLIISLVVLKAGFEVLGDALSPLIGGPEDKKLVDDITAYTNSFPDVRGTYDVVLDNFGPNEVLGSVHIEVPDDMCARDIHALTRQISEGLTEKFGILTTVGIYAANTTGAFAPLHADLDALAKSDPAILQVHGFYVDEKTSTVYFDLVIGFKADDDAIRDKIIAHLKEKYPDYTYNVVIDHDYEDDQPT</sequence>
<dbReference type="Gene3D" id="1.20.1510.10">
    <property type="entry name" value="Cation efflux protein transmembrane domain"/>
    <property type="match status" value="1"/>
</dbReference>
<dbReference type="Gene3D" id="3.30.70.1350">
    <property type="entry name" value="Cation efflux protein, cytoplasmic domain"/>
    <property type="match status" value="1"/>
</dbReference>